<name>G5B0P4_HETGA</name>
<dbReference type="InParanoid" id="G5B0P4"/>
<dbReference type="AlphaFoldDB" id="G5B0P4"/>
<gene>
    <name evidence="1" type="ORF">GW7_06897</name>
</gene>
<evidence type="ECO:0000313" key="1">
    <source>
        <dbReference type="EMBL" id="EHB02855.1"/>
    </source>
</evidence>
<protein>
    <submittedName>
        <fullName evidence="1">Uncharacterized protein</fullName>
    </submittedName>
</protein>
<dbReference type="Proteomes" id="UP000006813">
    <property type="component" value="Unassembled WGS sequence"/>
</dbReference>
<reference evidence="1 2" key="1">
    <citation type="journal article" date="2011" name="Nature">
        <title>Genome sequencing reveals insights into physiology and longevity of the naked mole rat.</title>
        <authorList>
            <person name="Kim E.B."/>
            <person name="Fang X."/>
            <person name="Fushan A.A."/>
            <person name="Huang Z."/>
            <person name="Lobanov A.V."/>
            <person name="Han L."/>
            <person name="Marino S.M."/>
            <person name="Sun X."/>
            <person name="Turanov A.A."/>
            <person name="Yang P."/>
            <person name="Yim S.H."/>
            <person name="Zhao X."/>
            <person name="Kasaikina M.V."/>
            <person name="Stoletzki N."/>
            <person name="Peng C."/>
            <person name="Polak P."/>
            <person name="Xiong Z."/>
            <person name="Kiezun A."/>
            <person name="Zhu Y."/>
            <person name="Chen Y."/>
            <person name="Kryukov G.V."/>
            <person name="Zhang Q."/>
            <person name="Peshkin L."/>
            <person name="Yang L."/>
            <person name="Bronson R.T."/>
            <person name="Buffenstein R."/>
            <person name="Wang B."/>
            <person name="Han C."/>
            <person name="Li Q."/>
            <person name="Chen L."/>
            <person name="Zhao W."/>
            <person name="Sunyaev S.R."/>
            <person name="Park T.J."/>
            <person name="Zhang G."/>
            <person name="Wang J."/>
            <person name="Gladyshev V.N."/>
        </authorList>
    </citation>
    <scope>NUCLEOTIDE SEQUENCE [LARGE SCALE GENOMIC DNA]</scope>
</reference>
<organism evidence="1 2">
    <name type="scientific">Heterocephalus glaber</name>
    <name type="common">Naked mole rat</name>
    <dbReference type="NCBI Taxonomy" id="10181"/>
    <lineage>
        <taxon>Eukaryota</taxon>
        <taxon>Metazoa</taxon>
        <taxon>Chordata</taxon>
        <taxon>Craniata</taxon>
        <taxon>Vertebrata</taxon>
        <taxon>Euteleostomi</taxon>
        <taxon>Mammalia</taxon>
        <taxon>Eutheria</taxon>
        <taxon>Euarchontoglires</taxon>
        <taxon>Glires</taxon>
        <taxon>Rodentia</taxon>
        <taxon>Hystricomorpha</taxon>
        <taxon>Bathyergidae</taxon>
        <taxon>Heterocephalus</taxon>
    </lineage>
</organism>
<sequence length="77" mass="8005">MLRPLWPAGGLLPPHHLLPIVVHGRGVQTLLLGVHQLPACDGAGSLLPAPVLPACALPHDLQGLQLRPLLLLSSLGP</sequence>
<proteinExistence type="predicted"/>
<evidence type="ECO:0000313" key="2">
    <source>
        <dbReference type="Proteomes" id="UP000006813"/>
    </source>
</evidence>
<accession>G5B0P4</accession>
<dbReference type="EMBL" id="JH167825">
    <property type="protein sequence ID" value="EHB02855.1"/>
    <property type="molecule type" value="Genomic_DNA"/>
</dbReference>